<dbReference type="EMBL" id="BDGX01000053">
    <property type="protein sequence ID" value="GAV56131.1"/>
    <property type="molecule type" value="Genomic_DNA"/>
</dbReference>
<reference evidence="2 3" key="1">
    <citation type="submission" date="2016-08" db="EMBL/GenBank/DDBJ databases">
        <title>Draft genome sequence of allopolyploid Zygosaccharomyces rouxii.</title>
        <authorList>
            <person name="Watanabe J."/>
            <person name="Uehara K."/>
            <person name="Mogi Y."/>
            <person name="Tsukioka Y."/>
        </authorList>
    </citation>
    <scope>NUCLEOTIDE SEQUENCE [LARGE SCALE GENOMIC DNA]</scope>
    <source>
        <strain evidence="2 3">NBRC 110957</strain>
    </source>
</reference>
<evidence type="ECO:0000313" key="2">
    <source>
        <dbReference type="EMBL" id="GAV56131.1"/>
    </source>
</evidence>
<gene>
    <name evidence="2" type="ORF">ZYGR_0BA00370</name>
</gene>
<proteinExistence type="predicted"/>
<organism evidence="2 3">
    <name type="scientific">Zygosaccharomyces rouxii</name>
    <dbReference type="NCBI Taxonomy" id="4956"/>
    <lineage>
        <taxon>Eukaryota</taxon>
        <taxon>Fungi</taxon>
        <taxon>Dikarya</taxon>
        <taxon>Ascomycota</taxon>
        <taxon>Saccharomycotina</taxon>
        <taxon>Saccharomycetes</taxon>
        <taxon>Saccharomycetales</taxon>
        <taxon>Saccharomycetaceae</taxon>
        <taxon>Zygosaccharomyces</taxon>
    </lineage>
</organism>
<dbReference type="Pfam" id="PF00687">
    <property type="entry name" value="Ribosomal_L1"/>
    <property type="match status" value="1"/>
</dbReference>
<dbReference type="Gene3D" id="3.40.50.790">
    <property type="match status" value="1"/>
</dbReference>
<dbReference type="AlphaFoldDB" id="A0A1Q3AK97"/>
<comment type="caution">
    <text evidence="2">The sequence shown here is derived from an EMBL/GenBank/DDBJ whole genome shotgun (WGS) entry which is preliminary data.</text>
</comment>
<accession>A0A1Q3AK97</accession>
<feature type="region of interest" description="Disordered" evidence="1">
    <location>
        <begin position="1"/>
        <end position="88"/>
    </location>
</feature>
<evidence type="ECO:0000256" key="1">
    <source>
        <dbReference type="SAM" id="MobiDB-lite"/>
    </source>
</evidence>
<dbReference type="InterPro" id="IPR023674">
    <property type="entry name" value="Ribosomal_uL1-like"/>
</dbReference>
<protein>
    <recommendedName>
        <fullName evidence="4">Proteasome-interacting protein CIC1</fullName>
    </recommendedName>
</protein>
<dbReference type="SUPFAM" id="SSF56808">
    <property type="entry name" value="Ribosomal protein L1"/>
    <property type="match status" value="1"/>
</dbReference>
<feature type="compositionally biased region" description="Low complexity" evidence="1">
    <location>
        <begin position="29"/>
        <end position="79"/>
    </location>
</feature>
<dbReference type="Proteomes" id="UP000187013">
    <property type="component" value="Unassembled WGS sequence"/>
</dbReference>
<sequence>MGKKSRSTPQKAAPVATPTKEASKEKTSAKSSPKTTTAKLSAKGSSKGSPKTSAKGSPKASPKGSPKASPKASPKTSKTASKEQNFKSRIVHALDQLKKYEERKNEGGDEINLLGGDEELGKYVQLIAVNNTSFTGTKKHFKPKLFDIKHSLFAAWKKASVTMVKDFKILLILKDSDAGKVEADQLVEGLKDAPALEVIVANELKTSYKAYEARRAFLAEFSLVLADDSVITTLPKLLGSKAYNKLETTPIPIRTHSNGQLSLKTIKNKFESIYQNKLPAILPRGTTMNVHLGHFDWLSTEELADNAESIIGQLKEKHSIRSVFVKCADSPAIPLYYNQGVIDEISKAKDQLEKEKSESEPFKEIEIDGVKVNLSQFDSALAEVANPDELKSIFRHKLKRSQPEEGEDQEKKEQGTSSEPKAKKTKA</sequence>
<dbReference type="OrthoDB" id="10251727at2759"/>
<feature type="region of interest" description="Disordered" evidence="1">
    <location>
        <begin position="394"/>
        <end position="427"/>
    </location>
</feature>
<evidence type="ECO:0000313" key="3">
    <source>
        <dbReference type="Proteomes" id="UP000187013"/>
    </source>
</evidence>
<name>A0A1Q3AK97_ZYGRO</name>
<dbReference type="InterPro" id="IPR028364">
    <property type="entry name" value="Ribosomal_uL1/biogenesis"/>
</dbReference>
<evidence type="ECO:0008006" key="4">
    <source>
        <dbReference type="Google" id="ProtNLM"/>
    </source>
</evidence>
<dbReference type="InterPro" id="IPR016095">
    <property type="entry name" value="Ribosomal_uL1_3-a/b-sand"/>
</dbReference>